<comment type="caution">
    <text evidence="1">The sequence shown here is derived from an EMBL/GenBank/DDBJ whole genome shotgun (WGS) entry which is preliminary data.</text>
</comment>
<dbReference type="RefSeq" id="WP_317788443.1">
    <property type="nucleotide sequence ID" value="NZ_AP028461.1"/>
</dbReference>
<organism evidence="1 2">
    <name type="scientific">Actinoplanes sichuanensis</name>
    <dbReference type="NCBI Taxonomy" id="512349"/>
    <lineage>
        <taxon>Bacteria</taxon>
        <taxon>Bacillati</taxon>
        <taxon>Actinomycetota</taxon>
        <taxon>Actinomycetes</taxon>
        <taxon>Micromonosporales</taxon>
        <taxon>Micromonosporaceae</taxon>
        <taxon>Actinoplanes</taxon>
    </lineage>
</organism>
<name>A0ABW4ADS5_9ACTN</name>
<accession>A0ABW4ADS5</accession>
<proteinExistence type="predicted"/>
<dbReference type="EMBL" id="JBHTMK010000037">
    <property type="protein sequence ID" value="MFD1368734.1"/>
    <property type="molecule type" value="Genomic_DNA"/>
</dbReference>
<gene>
    <name evidence="1" type="ORF">ACFQ5G_25565</name>
</gene>
<reference evidence="2" key="1">
    <citation type="journal article" date="2019" name="Int. J. Syst. Evol. Microbiol.">
        <title>The Global Catalogue of Microorganisms (GCM) 10K type strain sequencing project: providing services to taxonomists for standard genome sequencing and annotation.</title>
        <authorList>
            <consortium name="The Broad Institute Genomics Platform"/>
            <consortium name="The Broad Institute Genome Sequencing Center for Infectious Disease"/>
            <person name="Wu L."/>
            <person name="Ma J."/>
        </authorList>
    </citation>
    <scope>NUCLEOTIDE SEQUENCE [LARGE SCALE GENOMIC DNA]</scope>
    <source>
        <strain evidence="2">CCM 7526</strain>
    </source>
</reference>
<keyword evidence="2" id="KW-1185">Reference proteome</keyword>
<evidence type="ECO:0000313" key="2">
    <source>
        <dbReference type="Proteomes" id="UP001597183"/>
    </source>
</evidence>
<dbReference type="Proteomes" id="UP001597183">
    <property type="component" value="Unassembled WGS sequence"/>
</dbReference>
<evidence type="ECO:0000313" key="1">
    <source>
        <dbReference type="EMBL" id="MFD1368734.1"/>
    </source>
</evidence>
<protein>
    <submittedName>
        <fullName evidence="1">Uncharacterized protein</fullName>
    </submittedName>
</protein>
<sequence length="47" mass="4147">MTIGTLVGVVFDGFGAGVVGVATGAADADADADADGAGPDGAAPAVG</sequence>